<sequence length="746" mass="85879">MDDNLHVEEEIYGNLYHDPKFFEHFLSAPSTKLDSVLKYCSRSNVYARRTNSWNPTPRVTRRSGTEPPLLKLLNTIIRATRAAGSSNLNGSATGSGLFVDWPAENIPSDIKRHQLPDYLLFDDVARNTWLGIRMAVKLMSRPGHRKMGMHHLAKYAKNMFGHQLHRRHVYNLMVCGTEATFVRLDRAGLLYSPVVDLCKDAETFIRAFASLMMLDRADEGFDTLFTIKKNADNLVVYYLDLPSDAIPSQSDSDNDIPPTRKFQVRKTIRHNADIVGSATTVLLLREVLEPTKRNIQPLPARGKGKRKRVEAAPVEEERIGDTDYIMKILWRDPKEFKEADLYEETNGMYGIAQHTWARDASRRCTCAEPMEECATCVVEIGHIPGLEVCNVLTDLIFLEEDFDSEEDGREGPELGPGRYRPAKRRRPHLIYSYILMSSIGVRLRDAQTPHQYMNAVLDAVLGYWRIFNLGYIHRDISEGNVLMLKPEQGFTRREWLEPVTELSDIEDEDIRESERKLREVVAKLDRDPTGMLLDFNLCTQHSGKSPVETKTEIEFHGYRKGISDMYNMGRHKRQRPNTTKSYAFRDTSEPPSECEDEAPVMEYRTGTRPFMSAAVLGSTSGKPYRHSYLDDLESFFWMIYLSAVSHIDKGKRPNKYQINESTIFAMPDLKKLAKFKAQAVDRHDRIFRRLDRYDNSWARSYPFKKVLSVLEDFFRDVWNQEDPGMTPVEAFTKFTDVLLVAASHEN</sequence>
<name>A0A8H3HQ08_9AGAM</name>
<dbReference type="Proteomes" id="UP000663827">
    <property type="component" value="Unassembled WGS sequence"/>
</dbReference>
<evidence type="ECO:0000313" key="2">
    <source>
        <dbReference type="EMBL" id="CAE7159785.1"/>
    </source>
</evidence>
<gene>
    <name evidence="2" type="ORF">RDB_LOCUS97832</name>
</gene>
<dbReference type="Gene3D" id="1.10.510.10">
    <property type="entry name" value="Transferase(Phosphotransferase) domain 1"/>
    <property type="match status" value="1"/>
</dbReference>
<dbReference type="PANTHER" id="PTHR38248:SF2">
    <property type="entry name" value="FUNK1 11"/>
    <property type="match status" value="1"/>
</dbReference>
<feature type="domain" description="Fungal-type protein kinase" evidence="1">
    <location>
        <begin position="126"/>
        <end position="283"/>
    </location>
</feature>
<comment type="caution">
    <text evidence="2">The sequence shown here is derived from an EMBL/GenBank/DDBJ whole genome shotgun (WGS) entry which is preliminary data.</text>
</comment>
<protein>
    <recommendedName>
        <fullName evidence="1">Fungal-type protein kinase domain-containing protein</fullName>
    </recommendedName>
</protein>
<proteinExistence type="predicted"/>
<dbReference type="InterPro" id="IPR040976">
    <property type="entry name" value="Pkinase_fungal"/>
</dbReference>
<reference evidence="2" key="1">
    <citation type="submission" date="2021-01" db="EMBL/GenBank/DDBJ databases">
        <authorList>
            <person name="Kaushik A."/>
        </authorList>
    </citation>
    <scope>NUCLEOTIDE SEQUENCE</scope>
    <source>
        <strain evidence="2">AG5</strain>
    </source>
</reference>
<dbReference type="InterPro" id="IPR011009">
    <property type="entry name" value="Kinase-like_dom_sf"/>
</dbReference>
<feature type="domain" description="Fungal-type protein kinase" evidence="1">
    <location>
        <begin position="320"/>
        <end position="494"/>
    </location>
</feature>
<organism evidence="2 3">
    <name type="scientific">Rhizoctonia solani</name>
    <dbReference type="NCBI Taxonomy" id="456999"/>
    <lineage>
        <taxon>Eukaryota</taxon>
        <taxon>Fungi</taxon>
        <taxon>Dikarya</taxon>
        <taxon>Basidiomycota</taxon>
        <taxon>Agaricomycotina</taxon>
        <taxon>Agaricomycetes</taxon>
        <taxon>Cantharellales</taxon>
        <taxon>Ceratobasidiaceae</taxon>
        <taxon>Rhizoctonia</taxon>
    </lineage>
</organism>
<evidence type="ECO:0000313" key="3">
    <source>
        <dbReference type="Proteomes" id="UP000663827"/>
    </source>
</evidence>
<dbReference type="PANTHER" id="PTHR38248">
    <property type="entry name" value="FUNK1 6"/>
    <property type="match status" value="1"/>
</dbReference>
<dbReference type="AlphaFoldDB" id="A0A8H3HQ08"/>
<dbReference type="EMBL" id="CAJNJQ010002056">
    <property type="protein sequence ID" value="CAE7159785.1"/>
    <property type="molecule type" value="Genomic_DNA"/>
</dbReference>
<dbReference type="Pfam" id="PF17667">
    <property type="entry name" value="Pkinase_fungal"/>
    <property type="match status" value="3"/>
</dbReference>
<accession>A0A8H3HQ08</accession>
<dbReference type="SUPFAM" id="SSF56112">
    <property type="entry name" value="Protein kinase-like (PK-like)"/>
    <property type="match status" value="1"/>
</dbReference>
<evidence type="ECO:0000259" key="1">
    <source>
        <dbReference type="Pfam" id="PF17667"/>
    </source>
</evidence>
<feature type="domain" description="Fungal-type protein kinase" evidence="1">
    <location>
        <begin position="597"/>
        <end position="640"/>
    </location>
</feature>